<feature type="region of interest" description="Disordered" evidence="1">
    <location>
        <begin position="1"/>
        <end position="73"/>
    </location>
</feature>
<dbReference type="Gene3D" id="2.40.70.10">
    <property type="entry name" value="Acid Proteases"/>
    <property type="match status" value="1"/>
</dbReference>
<feature type="domain" description="Retrotransposon gag" evidence="2">
    <location>
        <begin position="159"/>
        <end position="209"/>
    </location>
</feature>
<evidence type="ECO:0000313" key="4">
    <source>
        <dbReference type="Proteomes" id="UP001604336"/>
    </source>
</evidence>
<feature type="compositionally biased region" description="Basic and acidic residues" evidence="1">
    <location>
        <begin position="249"/>
        <end position="267"/>
    </location>
</feature>
<accession>A0ABD1RUZ4</accession>
<evidence type="ECO:0000256" key="1">
    <source>
        <dbReference type="SAM" id="MobiDB-lite"/>
    </source>
</evidence>
<organism evidence="3 4">
    <name type="scientific">Abeliophyllum distichum</name>
    <dbReference type="NCBI Taxonomy" id="126358"/>
    <lineage>
        <taxon>Eukaryota</taxon>
        <taxon>Viridiplantae</taxon>
        <taxon>Streptophyta</taxon>
        <taxon>Embryophyta</taxon>
        <taxon>Tracheophyta</taxon>
        <taxon>Spermatophyta</taxon>
        <taxon>Magnoliopsida</taxon>
        <taxon>eudicotyledons</taxon>
        <taxon>Gunneridae</taxon>
        <taxon>Pentapetalae</taxon>
        <taxon>asterids</taxon>
        <taxon>lamiids</taxon>
        <taxon>Lamiales</taxon>
        <taxon>Oleaceae</taxon>
        <taxon>Forsythieae</taxon>
        <taxon>Abeliophyllum</taxon>
    </lineage>
</organism>
<dbReference type="EMBL" id="JBFOLK010000008">
    <property type="protein sequence ID" value="KAL2492255.1"/>
    <property type="molecule type" value="Genomic_DNA"/>
</dbReference>
<feature type="region of interest" description="Disordered" evidence="1">
    <location>
        <begin position="238"/>
        <end position="288"/>
    </location>
</feature>
<dbReference type="InterPro" id="IPR043502">
    <property type="entry name" value="DNA/RNA_pol_sf"/>
</dbReference>
<keyword evidence="4" id="KW-1185">Reference proteome</keyword>
<dbReference type="Proteomes" id="UP001604336">
    <property type="component" value="Unassembled WGS sequence"/>
</dbReference>
<feature type="compositionally biased region" description="Basic and acidic residues" evidence="1">
    <location>
        <begin position="1"/>
        <end position="16"/>
    </location>
</feature>
<comment type="caution">
    <text evidence="3">The sequence shown here is derived from an EMBL/GenBank/DDBJ whole genome shotgun (WGS) entry which is preliminary data.</text>
</comment>
<proteinExistence type="predicted"/>
<dbReference type="PANTHER" id="PTHR33240">
    <property type="entry name" value="OS08G0508500 PROTEIN"/>
    <property type="match status" value="1"/>
</dbReference>
<dbReference type="PANTHER" id="PTHR33240:SF15">
    <property type="entry name" value="GAG-PRO-LIKE PROTEIN"/>
    <property type="match status" value="1"/>
</dbReference>
<dbReference type="InterPro" id="IPR021109">
    <property type="entry name" value="Peptidase_aspartic_dom_sf"/>
</dbReference>
<reference evidence="4" key="1">
    <citation type="submission" date="2024-07" db="EMBL/GenBank/DDBJ databases">
        <title>Two chromosome-level genome assemblies of Korean endemic species Abeliophyllum distichum and Forsythia ovata (Oleaceae).</title>
        <authorList>
            <person name="Jang H."/>
        </authorList>
    </citation>
    <scope>NUCLEOTIDE SEQUENCE [LARGE SCALE GENOMIC DNA]</scope>
</reference>
<gene>
    <name evidence="3" type="ORF">Adt_27883</name>
</gene>
<dbReference type="SUPFAM" id="SSF56672">
    <property type="entry name" value="DNA/RNA polymerases"/>
    <property type="match status" value="1"/>
</dbReference>
<evidence type="ECO:0000259" key="2">
    <source>
        <dbReference type="Pfam" id="PF03732"/>
    </source>
</evidence>
<dbReference type="Gene3D" id="3.10.10.10">
    <property type="entry name" value="HIV Type 1 Reverse Transcriptase, subunit A, domain 1"/>
    <property type="match status" value="1"/>
</dbReference>
<name>A0ABD1RUZ4_9LAMI</name>
<dbReference type="AlphaFoldDB" id="A0ABD1RUZ4"/>
<feature type="compositionally biased region" description="Basic and acidic residues" evidence="1">
    <location>
        <begin position="37"/>
        <end position="66"/>
    </location>
</feature>
<dbReference type="InterPro" id="IPR005162">
    <property type="entry name" value="Retrotrans_gag_dom"/>
</dbReference>
<feature type="region of interest" description="Disordered" evidence="1">
    <location>
        <begin position="366"/>
        <end position="390"/>
    </location>
</feature>
<dbReference type="CDD" id="cd00303">
    <property type="entry name" value="retropepsin_like"/>
    <property type="match status" value="1"/>
</dbReference>
<protein>
    <recommendedName>
        <fullName evidence="2">Retrotransposon gag domain-containing protein</fullName>
    </recommendedName>
</protein>
<evidence type="ECO:0000313" key="3">
    <source>
        <dbReference type="EMBL" id="KAL2492255.1"/>
    </source>
</evidence>
<sequence length="747" mass="86104">MSRSNDSRVCSHERTGSQHVDLPQATTRQIFDSEAESPARDKSEDRRVKRRLDFGDKSPSEIKEGKNMCPSPLRKAATQRSASFFDRLDAKQKNIPEEYTTDRHSPFSKNILAKPLPEKLKMPQLTSYEDAKDPVGHLDRYTSWMKLQGTSDTIMCRAIPLTFENRAMRWFKKLPQRSIRSWNDLSSQFVSNFMGAKARSTPKERLVSINFGGLFMRMGQQRTDNSYLELKNISALRKQLPTKKMKKKEQKDNTKGKEKDLKPEKKQSPKKALYFQNPGRPRPTPQRFQGYHILNTSIENVLMKTRSKDILKKPTPMRASSSELNQRKYYRYYRSVGYDIDDCRDLKGEIESLIRRGHLKEFLARPAGGVELPPPRDRDELLPPPPHQQGRSEIYTIVLSSAIAKPDEENFSFSEEDASHILQPHSDALVITMPVSEINIHRTLVDDGSSVNVLYLRTFRQMEINVRHVRPFTKPLQEFTGDYVNPKGHIALVVELGPIPCQRRIIADFVIIDLPSNYNAILGRPMLHELKAASSIYHNAIKFFTPHGVRIIRGSQMVARNCNVTFLRVGIDVLQEELSGQDSRSAELNKEPEEDLRLLDPRSNRTRRKAEPMEALELIEVDPSHPEKVLRIGKELNELMKSQLMTFLKINVDVFAWEHTDIMGIDPKVACHRLNTSLDVKPKQQRRRLLNPERYKALAKEVDKLLKCGFIRESLYPKWVANPVLVKKSNGTWRICIDFTDREQSMP</sequence>
<dbReference type="Pfam" id="PF03732">
    <property type="entry name" value="Retrotrans_gag"/>
    <property type="match status" value="1"/>
</dbReference>